<feature type="region of interest" description="Disordered" evidence="1">
    <location>
        <begin position="259"/>
        <end position="288"/>
    </location>
</feature>
<dbReference type="GeneID" id="34618685"/>
<evidence type="ECO:0000313" key="4">
    <source>
        <dbReference type="RefSeq" id="XP_022591278.2"/>
    </source>
</evidence>
<evidence type="ECO:0000256" key="1">
    <source>
        <dbReference type="SAM" id="MobiDB-lite"/>
    </source>
</evidence>
<proteinExistence type="predicted"/>
<sequence>MKSCIIAATLFCSVSGSRSLEVGENVPTPEEFAEALFRQLKVMPSTKCTCQDGYAFRDGTCVRSIETEAEGICRSGKMVDGLCITPAAPVLECPNGYINICKAKDRAESPCCAKGHTAEKIARCREGMQSQDGYCTSIVAHEAVTECPAGYALINHGLQCIKQERGQAAAACVAPDVLSAEGDSCLRTMQQGYEYICPDEYQCIAYAHTKKKYSPVCSACAKTTEMQPLCGCPEGQIEVQGYCFEEDVYGVCQRHQGMPRKQAPSKRQPVKPTKKGEEAPEPSCSPVGRVSCSCEESYTLHCTSNICTCINREIIPVVPICRGELDESGKCMAQVKTPLLYTCAEGFTCDVVNKKGRCHCVRVAIAEPSARCAAGEPHKGKCMEVVREQKIVECPQGYSETCCDNHCSCTKTHLATREVKCASGAVSIQGECVYVSQPSPGCEVGKLRGGACVEEYMSPPLCG</sequence>
<name>A0A6P5WDP8_9EIME</name>
<dbReference type="OrthoDB" id="345105at2759"/>
<organism evidence="3 4">
    <name type="scientific">Cyclospora cayetanensis</name>
    <dbReference type="NCBI Taxonomy" id="88456"/>
    <lineage>
        <taxon>Eukaryota</taxon>
        <taxon>Sar</taxon>
        <taxon>Alveolata</taxon>
        <taxon>Apicomplexa</taxon>
        <taxon>Conoidasida</taxon>
        <taxon>Coccidia</taxon>
        <taxon>Eucoccidiorida</taxon>
        <taxon>Eimeriorina</taxon>
        <taxon>Eimeriidae</taxon>
        <taxon>Cyclospora</taxon>
    </lineage>
</organism>
<dbReference type="AlphaFoldDB" id="A0A6P5WDP8"/>
<protein>
    <submittedName>
        <fullName evidence="4">Uncharacterized protein LOC34618685</fullName>
    </submittedName>
</protein>
<gene>
    <name evidence="4" type="primary">LOC34618685</name>
</gene>
<dbReference type="Proteomes" id="UP000515125">
    <property type="component" value="Unplaced"/>
</dbReference>
<keyword evidence="3" id="KW-1185">Reference proteome</keyword>
<reference evidence="4" key="1">
    <citation type="submission" date="2025-08" db="UniProtKB">
        <authorList>
            <consortium name="RefSeq"/>
        </authorList>
    </citation>
    <scope>IDENTIFICATION</scope>
</reference>
<dbReference type="InterPro" id="IPR009030">
    <property type="entry name" value="Growth_fac_rcpt_cys_sf"/>
</dbReference>
<feature type="signal peptide" evidence="2">
    <location>
        <begin position="1"/>
        <end position="19"/>
    </location>
</feature>
<dbReference type="SUPFAM" id="SSF57184">
    <property type="entry name" value="Growth factor receptor domain"/>
    <property type="match status" value="1"/>
</dbReference>
<keyword evidence="2" id="KW-0732">Signal</keyword>
<dbReference type="RefSeq" id="XP_022591278.2">
    <property type="nucleotide sequence ID" value="XM_022732003.2"/>
</dbReference>
<evidence type="ECO:0000313" key="3">
    <source>
        <dbReference type="Proteomes" id="UP000515125"/>
    </source>
</evidence>
<feature type="chain" id="PRO_5028160686" evidence="2">
    <location>
        <begin position="20"/>
        <end position="463"/>
    </location>
</feature>
<accession>A0A6P5WDP8</accession>
<evidence type="ECO:0000256" key="2">
    <source>
        <dbReference type="SAM" id="SignalP"/>
    </source>
</evidence>